<name>A0ABP4XIH4_9ACTN</name>
<protein>
    <recommendedName>
        <fullName evidence="2">Integrase catalytic domain-containing protein</fullName>
    </recommendedName>
</protein>
<dbReference type="Pfam" id="PF13276">
    <property type="entry name" value="HTH_21"/>
    <property type="match status" value="1"/>
</dbReference>
<dbReference type="Pfam" id="PF13333">
    <property type="entry name" value="rve_2"/>
    <property type="match status" value="1"/>
</dbReference>
<dbReference type="NCBIfam" id="NF033516">
    <property type="entry name" value="transpos_IS3"/>
    <property type="match status" value="1"/>
</dbReference>
<evidence type="ECO:0000313" key="3">
    <source>
        <dbReference type="EMBL" id="GAA1779910.1"/>
    </source>
</evidence>
<comment type="caution">
    <text evidence="3">The sequence shown here is derived from an EMBL/GenBank/DDBJ whole genome shotgun (WGS) entry which is preliminary data.</text>
</comment>
<dbReference type="Pfam" id="PF00665">
    <property type="entry name" value="rve"/>
    <property type="match status" value="1"/>
</dbReference>
<dbReference type="InterPro" id="IPR025948">
    <property type="entry name" value="HTH-like_dom"/>
</dbReference>
<dbReference type="InterPro" id="IPR012337">
    <property type="entry name" value="RNaseH-like_sf"/>
</dbReference>
<feature type="domain" description="Integrase catalytic" evidence="2">
    <location>
        <begin position="124"/>
        <end position="287"/>
    </location>
</feature>
<dbReference type="InterPro" id="IPR036397">
    <property type="entry name" value="RNaseH_sf"/>
</dbReference>
<dbReference type="InterPro" id="IPR050900">
    <property type="entry name" value="Transposase_IS3/IS150/IS904"/>
</dbReference>
<dbReference type="InterPro" id="IPR048020">
    <property type="entry name" value="Transpos_IS3"/>
</dbReference>
<keyword evidence="4" id="KW-1185">Reference proteome</keyword>
<dbReference type="Gene3D" id="3.30.420.10">
    <property type="entry name" value="Ribonuclease H-like superfamily/Ribonuclease H"/>
    <property type="match status" value="1"/>
</dbReference>
<dbReference type="SUPFAM" id="SSF53098">
    <property type="entry name" value="Ribonuclease H-like"/>
    <property type="match status" value="1"/>
</dbReference>
<proteinExistence type="predicted"/>
<organism evidence="3 4">
    <name type="scientific">Luedemannella helvata</name>
    <dbReference type="NCBI Taxonomy" id="349315"/>
    <lineage>
        <taxon>Bacteria</taxon>
        <taxon>Bacillati</taxon>
        <taxon>Actinomycetota</taxon>
        <taxon>Actinomycetes</taxon>
        <taxon>Micromonosporales</taxon>
        <taxon>Micromonosporaceae</taxon>
        <taxon>Luedemannella</taxon>
    </lineage>
</organism>
<accession>A0ABP4XIH4</accession>
<evidence type="ECO:0000256" key="1">
    <source>
        <dbReference type="ARBA" id="ARBA00002286"/>
    </source>
</evidence>
<dbReference type="InterPro" id="IPR001584">
    <property type="entry name" value="Integrase_cat-core"/>
</dbReference>
<evidence type="ECO:0000259" key="2">
    <source>
        <dbReference type="PROSITE" id="PS50994"/>
    </source>
</evidence>
<sequence>MRCAVIDAEKANYPIMWMCRLLGVPRSSFYAWRARVASETATQARRRILAAHVRRVFAAGRGAYGCRRVAAQLNREGHACSVGLAADLMRELGLRACQPRAYRRTTIPGRAPVTSPDLIGRDFTATEPGTRLVGDITYLKTGEGWLYLATVIDLATRMVIGWQTAEHMRTSLVVDALAMAVTHGRVRPGAVFHTDRGAQYTSAEFTRFAASKRIRTSLGRTGVCWDNAAAESFFAALKNEMYHRQAFPTRVRARFAVAEYIEVFYNRQRLHSTLGYRTPAEALTDYQQRQLAA</sequence>
<dbReference type="Proteomes" id="UP001500655">
    <property type="component" value="Unassembled WGS sequence"/>
</dbReference>
<dbReference type="PANTHER" id="PTHR46889:SF4">
    <property type="entry name" value="TRANSPOSASE INSO FOR INSERTION SEQUENCE ELEMENT IS911B-RELATED"/>
    <property type="match status" value="1"/>
</dbReference>
<evidence type="ECO:0000313" key="4">
    <source>
        <dbReference type="Proteomes" id="UP001500655"/>
    </source>
</evidence>
<dbReference type="EMBL" id="BAAALS010000087">
    <property type="protein sequence ID" value="GAA1779910.1"/>
    <property type="molecule type" value="Genomic_DNA"/>
</dbReference>
<dbReference type="PANTHER" id="PTHR46889">
    <property type="entry name" value="TRANSPOSASE INSF FOR INSERTION SEQUENCE IS3B-RELATED"/>
    <property type="match status" value="1"/>
</dbReference>
<dbReference type="PROSITE" id="PS50994">
    <property type="entry name" value="INTEGRASE"/>
    <property type="match status" value="1"/>
</dbReference>
<gene>
    <name evidence="3" type="ORF">GCM10009681_57460</name>
</gene>
<comment type="function">
    <text evidence="1">Involved in the transposition of the insertion sequence.</text>
</comment>
<reference evidence="4" key="1">
    <citation type="journal article" date="2019" name="Int. J. Syst. Evol. Microbiol.">
        <title>The Global Catalogue of Microorganisms (GCM) 10K type strain sequencing project: providing services to taxonomists for standard genome sequencing and annotation.</title>
        <authorList>
            <consortium name="The Broad Institute Genomics Platform"/>
            <consortium name="The Broad Institute Genome Sequencing Center for Infectious Disease"/>
            <person name="Wu L."/>
            <person name="Ma J."/>
        </authorList>
    </citation>
    <scope>NUCLEOTIDE SEQUENCE [LARGE SCALE GENOMIC DNA]</scope>
    <source>
        <strain evidence="4">JCM 13249</strain>
    </source>
</reference>